<dbReference type="InterPro" id="IPR029058">
    <property type="entry name" value="AB_hydrolase_fold"/>
</dbReference>
<organism evidence="2 3">
    <name type="scientific">Aspergillus ibericus CBS 121593</name>
    <dbReference type="NCBI Taxonomy" id="1448316"/>
    <lineage>
        <taxon>Eukaryota</taxon>
        <taxon>Fungi</taxon>
        <taxon>Dikarya</taxon>
        <taxon>Ascomycota</taxon>
        <taxon>Pezizomycotina</taxon>
        <taxon>Eurotiomycetes</taxon>
        <taxon>Eurotiomycetidae</taxon>
        <taxon>Eurotiales</taxon>
        <taxon>Aspergillaceae</taxon>
        <taxon>Aspergillus</taxon>
        <taxon>Aspergillus subgen. Circumdati</taxon>
    </lineage>
</organism>
<reference evidence="2 3" key="1">
    <citation type="submission" date="2018-02" db="EMBL/GenBank/DDBJ databases">
        <title>The genomes of Aspergillus section Nigri reveals drivers in fungal speciation.</title>
        <authorList>
            <consortium name="DOE Joint Genome Institute"/>
            <person name="Vesth T.C."/>
            <person name="Nybo J."/>
            <person name="Theobald S."/>
            <person name="Brandl J."/>
            <person name="Frisvad J.C."/>
            <person name="Nielsen K.F."/>
            <person name="Lyhne E.K."/>
            <person name="Kogle M.E."/>
            <person name="Kuo A."/>
            <person name="Riley R."/>
            <person name="Clum A."/>
            <person name="Nolan M."/>
            <person name="Lipzen A."/>
            <person name="Salamov A."/>
            <person name="Henrissat B."/>
            <person name="Wiebenga A."/>
            <person name="De vries R.P."/>
            <person name="Grigoriev I.V."/>
            <person name="Mortensen U.H."/>
            <person name="Andersen M.R."/>
            <person name="Baker S.E."/>
        </authorList>
    </citation>
    <scope>NUCLEOTIDE SEQUENCE [LARGE SCALE GENOMIC DNA]</scope>
    <source>
        <strain evidence="2 3">CBS 121593</strain>
    </source>
</reference>
<dbReference type="OrthoDB" id="6431331at2759"/>
<dbReference type="Gene3D" id="3.40.50.1820">
    <property type="entry name" value="alpha/beta hydrolase"/>
    <property type="match status" value="1"/>
</dbReference>
<keyword evidence="3" id="KW-1185">Reference proteome</keyword>
<dbReference type="InterPro" id="IPR050266">
    <property type="entry name" value="AB_hydrolase_sf"/>
</dbReference>
<dbReference type="VEuPathDB" id="FungiDB:BO80DRAFT_432440"/>
<proteinExistence type="predicted"/>
<sequence>MPLSTHEHGTGLPILILHGWQLSGHVDELDFEPIFSTIPTPNLHRIYIDLPGMGHTPAHNIHNLDDIYHQLVEFIDSRFGKARFLIIGSSCGGYLARALAQKYIDQVDGLLLRVPLIEPADSLRDVDVLTPLIQNKEVISELSDHDKSLLGNIPIQTPSYIQALKTKYEEAYIPAETLSDAKVLDPIRGDPTRYRLSFDVDEMEKAGKFPAPTLIVCGRQDGVVGYRDGLRLVERYSRATFVVLDRGTHGVPVDGQERGVFGALLSSYTTY</sequence>
<dbReference type="STRING" id="1448316.A0A395HBW4"/>
<dbReference type="AlphaFoldDB" id="A0A395HBW4"/>
<dbReference type="SUPFAM" id="SSF53474">
    <property type="entry name" value="alpha/beta-Hydrolases"/>
    <property type="match status" value="1"/>
</dbReference>
<dbReference type="PRINTS" id="PR00111">
    <property type="entry name" value="ABHYDROLASE"/>
</dbReference>
<dbReference type="RefSeq" id="XP_025578031.1">
    <property type="nucleotide sequence ID" value="XM_025720789.1"/>
</dbReference>
<evidence type="ECO:0000313" key="2">
    <source>
        <dbReference type="EMBL" id="RAL03704.1"/>
    </source>
</evidence>
<gene>
    <name evidence="2" type="ORF">BO80DRAFT_432440</name>
</gene>
<dbReference type="EMBL" id="KZ824426">
    <property type="protein sequence ID" value="RAL03704.1"/>
    <property type="molecule type" value="Genomic_DNA"/>
</dbReference>
<dbReference type="GeneID" id="37225654"/>
<keyword evidence="2" id="KW-0378">Hydrolase</keyword>
<evidence type="ECO:0000259" key="1">
    <source>
        <dbReference type="Pfam" id="PF00561"/>
    </source>
</evidence>
<dbReference type="InterPro" id="IPR000073">
    <property type="entry name" value="AB_hydrolase_1"/>
</dbReference>
<dbReference type="GO" id="GO:0016787">
    <property type="term" value="F:hydrolase activity"/>
    <property type="evidence" value="ECO:0007669"/>
    <property type="project" value="UniProtKB-KW"/>
</dbReference>
<evidence type="ECO:0000313" key="3">
    <source>
        <dbReference type="Proteomes" id="UP000249402"/>
    </source>
</evidence>
<accession>A0A395HBW4</accession>
<dbReference type="Pfam" id="PF00561">
    <property type="entry name" value="Abhydrolase_1"/>
    <property type="match status" value="1"/>
</dbReference>
<protein>
    <submittedName>
        <fullName evidence="2">Alpha/beta fold family hydrolase</fullName>
    </submittedName>
</protein>
<dbReference type="Proteomes" id="UP000249402">
    <property type="component" value="Unassembled WGS sequence"/>
</dbReference>
<dbReference type="PANTHER" id="PTHR43798:SF6">
    <property type="entry name" value="HYDROLASE, PUTATIVE (AFU_ORTHOLOGUE AFUA_4G13070)-RELATED"/>
    <property type="match status" value="1"/>
</dbReference>
<feature type="domain" description="AB hydrolase-1" evidence="1">
    <location>
        <begin position="13"/>
        <end position="251"/>
    </location>
</feature>
<name>A0A395HBW4_9EURO</name>
<dbReference type="PANTHER" id="PTHR43798">
    <property type="entry name" value="MONOACYLGLYCEROL LIPASE"/>
    <property type="match status" value="1"/>
</dbReference>